<evidence type="ECO:0000313" key="4">
    <source>
        <dbReference type="Proteomes" id="UP000064967"/>
    </source>
</evidence>
<evidence type="ECO:0000313" key="3">
    <source>
        <dbReference type="EMBL" id="AKV00746.1"/>
    </source>
</evidence>
<reference evidence="3 4" key="1">
    <citation type="submission" date="2015-08" db="EMBL/GenBank/DDBJ databases">
        <authorList>
            <person name="Babu N.S."/>
            <person name="Beckwith C.J."/>
            <person name="Beseler K.G."/>
            <person name="Brison A."/>
            <person name="Carone J.V."/>
            <person name="Caskin T.P."/>
            <person name="Diamond M."/>
            <person name="Durham M.E."/>
            <person name="Foxe J.M."/>
            <person name="Go M."/>
            <person name="Henderson B.A."/>
            <person name="Jones I.B."/>
            <person name="McGettigan J.A."/>
            <person name="Micheletti S.J."/>
            <person name="Nasrallah M.E."/>
            <person name="Ortiz D."/>
            <person name="Piller C.R."/>
            <person name="Privatt S.R."/>
            <person name="Schneider S.L."/>
            <person name="Sharp S."/>
            <person name="Smith T.C."/>
            <person name="Stanton J.D."/>
            <person name="Ullery H.E."/>
            <person name="Wilson R.J."/>
            <person name="Serrano M.G."/>
            <person name="Buck G."/>
            <person name="Lee V."/>
            <person name="Wang Y."/>
            <person name="Carvalho R."/>
            <person name="Voegtly L."/>
            <person name="Shi R."/>
            <person name="Duckworth R."/>
            <person name="Johnson A."/>
            <person name="Loviza R."/>
            <person name="Walstead R."/>
            <person name="Shah Z."/>
            <person name="Kiflezghi M."/>
            <person name="Wade K."/>
            <person name="Ball S.L."/>
            <person name="Bradley K.W."/>
            <person name="Asai D.J."/>
            <person name="Bowman C.A."/>
            <person name="Russell D.A."/>
            <person name="Pope W.H."/>
            <person name="Jacobs-Sera D."/>
            <person name="Hendrix R.W."/>
            <person name="Hatfull G.F."/>
        </authorList>
    </citation>
    <scope>NUCLEOTIDE SEQUENCE [LARGE SCALE GENOMIC DNA]</scope>
    <source>
        <strain evidence="3 4">DSM 27648</strain>
    </source>
</reference>
<feature type="domain" description="Calcineurin-like phosphoesterase" evidence="2">
    <location>
        <begin position="100"/>
        <end position="301"/>
    </location>
</feature>
<dbReference type="STRING" id="1391654.AKJ09_07409"/>
<protein>
    <recommendedName>
        <fullName evidence="2">Calcineurin-like phosphoesterase domain-containing protein</fullName>
    </recommendedName>
</protein>
<name>A0A0K1Q4K8_9BACT</name>
<sequence length="365" mass="38058">MCVPRGDVCSSSPGAQDGGNASGTCGTLVGPDVTSNCTSCTGKKNCQTNGCFGGWWCDTATKRCQAPPSGCGPTGAPLDAGAPATGTVTGNGGSLSRLLFAVVGDTRPPSINDTAAYPSTIIDKIYGDIQAFTPRPAFVVSTGDYMFASSFSAESGPQLDKYLAARAKFDGPLFPAMGNHECTGGTTSNCGPGAPDGVTNNFTSFLNKMLGPIGKPDPYYVININATDHSWTAKFVFIAANAWSTAQESWLNTTLAQNTTYTFVIRHESRMANTAPGVKPSEQIMAQHPYTLAIVGHTHTYEHPSGREVIIGNGGAPLTGGKNYGFGVFSQRPDGAIQVDMVDYASGSSDMQFRFAVKPDGSPTP</sequence>
<evidence type="ECO:0000259" key="2">
    <source>
        <dbReference type="Pfam" id="PF00149"/>
    </source>
</evidence>
<dbReference type="GO" id="GO:0016787">
    <property type="term" value="F:hydrolase activity"/>
    <property type="evidence" value="ECO:0007669"/>
    <property type="project" value="InterPro"/>
</dbReference>
<gene>
    <name evidence="3" type="ORF">AKJ09_07409</name>
</gene>
<dbReference type="PATRIC" id="fig|1391654.3.peg.7524"/>
<dbReference type="Proteomes" id="UP000064967">
    <property type="component" value="Chromosome"/>
</dbReference>
<dbReference type="AlphaFoldDB" id="A0A0K1Q4K8"/>
<keyword evidence="4" id="KW-1185">Reference proteome</keyword>
<dbReference type="InterPro" id="IPR029052">
    <property type="entry name" value="Metallo-depent_PP-like"/>
</dbReference>
<dbReference type="EMBL" id="CP012333">
    <property type="protein sequence ID" value="AKV00746.1"/>
    <property type="molecule type" value="Genomic_DNA"/>
</dbReference>
<dbReference type="Gene3D" id="3.60.21.10">
    <property type="match status" value="1"/>
</dbReference>
<dbReference type="KEGG" id="llu:AKJ09_07409"/>
<proteinExistence type="predicted"/>
<accession>A0A0K1Q4K8</accession>
<feature type="region of interest" description="Disordered" evidence="1">
    <location>
        <begin position="1"/>
        <end position="21"/>
    </location>
</feature>
<dbReference type="SUPFAM" id="SSF56300">
    <property type="entry name" value="Metallo-dependent phosphatases"/>
    <property type="match status" value="1"/>
</dbReference>
<dbReference type="InterPro" id="IPR004843">
    <property type="entry name" value="Calcineurin-like_PHP"/>
</dbReference>
<evidence type="ECO:0000256" key="1">
    <source>
        <dbReference type="SAM" id="MobiDB-lite"/>
    </source>
</evidence>
<dbReference type="Pfam" id="PF00149">
    <property type="entry name" value="Metallophos"/>
    <property type="match status" value="1"/>
</dbReference>
<organism evidence="3 4">
    <name type="scientific">Labilithrix luteola</name>
    <dbReference type="NCBI Taxonomy" id="1391654"/>
    <lineage>
        <taxon>Bacteria</taxon>
        <taxon>Pseudomonadati</taxon>
        <taxon>Myxococcota</taxon>
        <taxon>Polyangia</taxon>
        <taxon>Polyangiales</taxon>
        <taxon>Labilitrichaceae</taxon>
        <taxon>Labilithrix</taxon>
    </lineage>
</organism>